<organism evidence="1 2">
    <name type="scientific">Ancylomarina salipaludis</name>
    <dbReference type="NCBI Taxonomy" id="2501299"/>
    <lineage>
        <taxon>Bacteria</taxon>
        <taxon>Pseudomonadati</taxon>
        <taxon>Bacteroidota</taxon>
        <taxon>Bacteroidia</taxon>
        <taxon>Marinilabiliales</taxon>
        <taxon>Marinifilaceae</taxon>
        <taxon>Ancylomarina</taxon>
    </lineage>
</organism>
<evidence type="ECO:0008006" key="3">
    <source>
        <dbReference type="Google" id="ProtNLM"/>
    </source>
</evidence>
<dbReference type="RefSeq" id="WP_129255070.1">
    <property type="nucleotide sequence ID" value="NZ_SAXA01000012.1"/>
</dbReference>
<dbReference type="SUPFAM" id="SSF53613">
    <property type="entry name" value="Ribokinase-like"/>
    <property type="match status" value="1"/>
</dbReference>
<dbReference type="SUPFAM" id="SSF52309">
    <property type="entry name" value="N-(deoxy)ribosyltransferase-like"/>
    <property type="match status" value="1"/>
</dbReference>
<dbReference type="GO" id="GO:0003824">
    <property type="term" value="F:catalytic activity"/>
    <property type="evidence" value="ECO:0007669"/>
    <property type="project" value="UniProtKB-ARBA"/>
</dbReference>
<dbReference type="EMBL" id="SAXA01000012">
    <property type="protein sequence ID" value="RXQ90969.1"/>
    <property type="molecule type" value="Genomic_DNA"/>
</dbReference>
<protein>
    <recommendedName>
        <fullName evidence="3">Carbohydrate kinase PfkB domain-containing protein</fullName>
    </recommendedName>
</protein>
<dbReference type="OrthoDB" id="9795789at2"/>
<keyword evidence="2" id="KW-1185">Reference proteome</keyword>
<proteinExistence type="predicted"/>
<accession>A0A4V1MZW8</accession>
<evidence type="ECO:0000313" key="2">
    <source>
        <dbReference type="Proteomes" id="UP000289703"/>
    </source>
</evidence>
<dbReference type="Gene3D" id="3.40.50.450">
    <property type="match status" value="1"/>
</dbReference>
<name>A0A4V1MZW8_9BACT</name>
<sequence>MITVVGGTYRELCIEPNHNEIYGSGLRAVKLLLENTDDAINFYTSGNSFIKSHLSNYCKVYNKLSTNVIDNDVLFTFKYSFFLDNPNIYPSVNSNESKNLVRVKDKNVICFGMLDSNFQIDAEKVVFDPQSSCAPISFNDSSNAKELVYIVNLNEAKVLSKKEQLDDILEHFFCTEKVFALIIKNGPYGATLFESKSTKYEIPVFKSSNVFKIGSGDIFTTVFGYYWLSGQINELKKCAEKASKITAIYCEYGAYSNLFKGCDVMKQLKNLKIEHSEIIDKQVYLAGPIFSLSNLILIDKVRDCFIDMGIRVFSPYHDVGIGDSTEIAKSDIVGIDTSDIVFAIIDGLDSGTMIELGYAMSKGKKIVGYNKNENVDSLLMLSPANCVFHRDLTSAIYHTIWNI</sequence>
<dbReference type="Proteomes" id="UP000289703">
    <property type="component" value="Unassembled WGS sequence"/>
</dbReference>
<dbReference type="InterPro" id="IPR007710">
    <property type="entry name" value="Nucleoside_deoxyribTrfase"/>
</dbReference>
<dbReference type="Gene3D" id="3.40.1190.20">
    <property type="match status" value="1"/>
</dbReference>
<dbReference type="InterPro" id="IPR029056">
    <property type="entry name" value="Ribokinase-like"/>
</dbReference>
<dbReference type="AlphaFoldDB" id="A0A4V1MZW8"/>
<comment type="caution">
    <text evidence="1">The sequence shown here is derived from an EMBL/GenBank/DDBJ whole genome shotgun (WGS) entry which is preliminary data.</text>
</comment>
<dbReference type="Pfam" id="PF05014">
    <property type="entry name" value="Nuc_deoxyrib_tr"/>
    <property type="match status" value="1"/>
</dbReference>
<evidence type="ECO:0000313" key="1">
    <source>
        <dbReference type="EMBL" id="RXQ90969.1"/>
    </source>
</evidence>
<reference evidence="1 2" key="1">
    <citation type="submission" date="2019-01" db="EMBL/GenBank/DDBJ databases">
        <title>Ancylomarina salipaludis sp. nov., isolated from a salt marsh.</title>
        <authorList>
            <person name="Yoon J.-H."/>
        </authorList>
    </citation>
    <scope>NUCLEOTIDE SEQUENCE [LARGE SCALE GENOMIC DNA]</scope>
    <source>
        <strain evidence="1 2">SHSM-M15</strain>
    </source>
</reference>
<gene>
    <name evidence="1" type="ORF">EO244_12760</name>
</gene>